<dbReference type="Proteomes" id="UP001165960">
    <property type="component" value="Unassembled WGS sequence"/>
</dbReference>
<gene>
    <name evidence="1" type="primary">PPX1_1</name>
    <name evidence="1" type="ORF">DSO57_1005298</name>
</gene>
<dbReference type="EMBL" id="QTSX02002854">
    <property type="protein sequence ID" value="KAJ9074557.1"/>
    <property type="molecule type" value="Genomic_DNA"/>
</dbReference>
<name>A0ACC2TJ01_9FUNG</name>
<keyword evidence="2" id="KW-1185">Reference proteome</keyword>
<proteinExistence type="predicted"/>
<protein>
    <submittedName>
        <fullName evidence="1">Exopolyphosphatase</fullName>
        <ecNumber evidence="1">3.6.1.11</ecNumber>
    </submittedName>
</protein>
<dbReference type="EC" id="3.6.1.11" evidence="1"/>
<sequence length="414" mass="46889">MYLKSASIFERLLKQGRDQLQKVLKASKLPLAGATLPDKASLSLTKEIYWVMGNEAADLDSIVSSVSFAILKAHLNDSHSLTLPLINLPRDDINLRPEVLYVFEQCQLPHELLLFIDDPLVLEWEELTAKAGFKSNFILVDHNQLHSRFSDWNGVVKAIYDHHVDEAAHPNANPRVIRPVGSNTSLVVEWWKKQHVDPHQDILPDLALFMLAPILIDTVNLKGEYGRVTDLDVEVAGILRSLIISASFKGDDMYFKSIDDAKVSVSHMTPNQLLRRDFKLWTTPISNRRLGIASIVNWALRDWVDFHSQSPESNMIKFASLHNLDLLVVMGSKQYPSKDPCFRRDLYFYTPDHIVSDHLAKELPQMSELGLIPTSISTQPGFAFYDQSVVSASRKVTFPIFRDLLDEIPASKPQ</sequence>
<reference evidence="1" key="1">
    <citation type="submission" date="2022-04" db="EMBL/GenBank/DDBJ databases">
        <title>Genome of the entomopathogenic fungus Entomophthora muscae.</title>
        <authorList>
            <person name="Elya C."/>
            <person name="Lovett B.R."/>
            <person name="Lee E."/>
            <person name="Macias A.M."/>
            <person name="Hajek A.E."/>
            <person name="De Bivort B.L."/>
            <person name="Kasson M.T."/>
            <person name="De Fine Licht H.H."/>
            <person name="Stajich J.E."/>
        </authorList>
    </citation>
    <scope>NUCLEOTIDE SEQUENCE</scope>
    <source>
        <strain evidence="1">Berkeley</strain>
    </source>
</reference>
<comment type="caution">
    <text evidence="1">The sequence shown here is derived from an EMBL/GenBank/DDBJ whole genome shotgun (WGS) entry which is preliminary data.</text>
</comment>
<evidence type="ECO:0000313" key="1">
    <source>
        <dbReference type="EMBL" id="KAJ9074557.1"/>
    </source>
</evidence>
<evidence type="ECO:0000313" key="2">
    <source>
        <dbReference type="Proteomes" id="UP001165960"/>
    </source>
</evidence>
<keyword evidence="1" id="KW-0378">Hydrolase</keyword>
<organism evidence="1 2">
    <name type="scientific">Entomophthora muscae</name>
    <dbReference type="NCBI Taxonomy" id="34485"/>
    <lineage>
        <taxon>Eukaryota</taxon>
        <taxon>Fungi</taxon>
        <taxon>Fungi incertae sedis</taxon>
        <taxon>Zoopagomycota</taxon>
        <taxon>Entomophthoromycotina</taxon>
        <taxon>Entomophthoromycetes</taxon>
        <taxon>Entomophthorales</taxon>
        <taxon>Entomophthoraceae</taxon>
        <taxon>Entomophthora</taxon>
    </lineage>
</organism>
<accession>A0ACC2TJ01</accession>